<dbReference type="RefSeq" id="XP_064657775.1">
    <property type="nucleotide sequence ID" value="XM_064803974.1"/>
</dbReference>
<protein>
    <submittedName>
        <fullName evidence="2">Uncharacterized protein</fullName>
    </submittedName>
</protein>
<feature type="compositionally biased region" description="Low complexity" evidence="1">
    <location>
        <begin position="51"/>
        <end position="69"/>
    </location>
</feature>
<evidence type="ECO:0000313" key="3">
    <source>
        <dbReference type="Proteomes" id="UP001337655"/>
    </source>
</evidence>
<dbReference type="GeneID" id="89928073"/>
<reference evidence="2 3" key="1">
    <citation type="submission" date="2023-08" db="EMBL/GenBank/DDBJ databases">
        <title>Black Yeasts Isolated from many extreme environments.</title>
        <authorList>
            <person name="Coleine C."/>
            <person name="Stajich J.E."/>
            <person name="Selbmann L."/>
        </authorList>
    </citation>
    <scope>NUCLEOTIDE SEQUENCE [LARGE SCALE GENOMIC DNA]</scope>
    <source>
        <strain evidence="2 3">CCFEE 5935</strain>
    </source>
</reference>
<dbReference type="AlphaFoldDB" id="A0AAV9P922"/>
<accession>A0AAV9P922</accession>
<organism evidence="2 3">
    <name type="scientific">Saxophila tyrrhenica</name>
    <dbReference type="NCBI Taxonomy" id="1690608"/>
    <lineage>
        <taxon>Eukaryota</taxon>
        <taxon>Fungi</taxon>
        <taxon>Dikarya</taxon>
        <taxon>Ascomycota</taxon>
        <taxon>Pezizomycotina</taxon>
        <taxon>Dothideomycetes</taxon>
        <taxon>Dothideomycetidae</taxon>
        <taxon>Mycosphaerellales</taxon>
        <taxon>Extremaceae</taxon>
        <taxon>Saxophila</taxon>
    </lineage>
</organism>
<comment type="caution">
    <text evidence="2">The sequence shown here is derived from an EMBL/GenBank/DDBJ whole genome shotgun (WGS) entry which is preliminary data.</text>
</comment>
<feature type="region of interest" description="Disordered" evidence="1">
    <location>
        <begin position="38"/>
        <end position="79"/>
    </location>
</feature>
<feature type="compositionally biased region" description="Polar residues" evidence="1">
    <location>
        <begin position="70"/>
        <end position="79"/>
    </location>
</feature>
<dbReference type="EMBL" id="JAVRRT010000010">
    <property type="protein sequence ID" value="KAK5168165.1"/>
    <property type="molecule type" value="Genomic_DNA"/>
</dbReference>
<dbReference type="Proteomes" id="UP001337655">
    <property type="component" value="Unassembled WGS sequence"/>
</dbReference>
<proteinExistence type="predicted"/>
<evidence type="ECO:0000256" key="1">
    <source>
        <dbReference type="SAM" id="MobiDB-lite"/>
    </source>
</evidence>
<sequence length="79" mass="8712">MAWEDHFLDKYLEASNSRPSSPDVMGADELAQAAKWKAFKKAKEEERRRSGSQSRTSSTSSSSSMSVTSNPKSEASSKH</sequence>
<gene>
    <name evidence="2" type="ORF">LTR77_006733</name>
</gene>
<keyword evidence="3" id="KW-1185">Reference proteome</keyword>
<name>A0AAV9P922_9PEZI</name>
<evidence type="ECO:0000313" key="2">
    <source>
        <dbReference type="EMBL" id="KAK5168165.1"/>
    </source>
</evidence>